<dbReference type="Proteomes" id="UP000274841">
    <property type="component" value="Chromosome"/>
</dbReference>
<feature type="region of interest" description="Disordered" evidence="1">
    <location>
        <begin position="1"/>
        <end position="50"/>
    </location>
</feature>
<feature type="transmembrane region" description="Helical" evidence="2">
    <location>
        <begin position="189"/>
        <end position="208"/>
    </location>
</feature>
<name>A0A3S9WIU6_9MICO</name>
<dbReference type="KEGG" id="moy:CVS54_01308"/>
<evidence type="ECO:0000256" key="2">
    <source>
        <dbReference type="SAM" id="Phobius"/>
    </source>
</evidence>
<dbReference type="RefSeq" id="WP_046749005.1">
    <property type="nucleotide sequence ID" value="NZ_CP031422.1"/>
</dbReference>
<evidence type="ECO:0000259" key="3">
    <source>
        <dbReference type="Pfam" id="PF10708"/>
    </source>
</evidence>
<evidence type="ECO:0000313" key="5">
    <source>
        <dbReference type="Proteomes" id="UP000274841"/>
    </source>
</evidence>
<protein>
    <recommendedName>
        <fullName evidence="3">DUF2510 domain-containing protein</fullName>
    </recommendedName>
</protein>
<feature type="domain" description="DUF2510" evidence="3">
    <location>
        <begin position="5"/>
        <end position="33"/>
    </location>
</feature>
<reference evidence="4 5" key="1">
    <citation type="submission" date="2018-08" db="EMBL/GenBank/DDBJ databases">
        <title>Microbacterium oxydans strain HG3.</title>
        <authorList>
            <person name="ORTET P."/>
        </authorList>
    </citation>
    <scope>NUCLEOTIDE SEQUENCE [LARGE SCALE GENOMIC DNA]</scope>
    <source>
        <strain evidence="4 5">HG3</strain>
    </source>
</reference>
<dbReference type="AlphaFoldDB" id="A0A3S9WIU6"/>
<feature type="transmembrane region" description="Helical" evidence="2">
    <location>
        <begin position="164"/>
        <end position="183"/>
    </location>
</feature>
<keyword evidence="2" id="KW-0472">Membrane</keyword>
<keyword evidence="2" id="KW-1133">Transmembrane helix</keyword>
<sequence>MTTPAGWYDDGSGRQRWWDGQQWTEHFAPEATDAGSASEEPKVSETTPIEDTVIEETVIGDTAIEDTVIRPSEETVIIPEEHGSSAPADQGDVDAAGATAATTPLGDDLGAYSAPAAPPAYPAAAPGQSTDAYPGVAPAYPGTTTGYPAAAPYGQPVSEEPKKLSVLGLVGLGVAALGTILVFIPVVGFIGFVLLAAAFVVSLISLFLKGKKWPGIAGLVLAVVGTIIGIIMSFVYLFAFAQGVSEEIDKLPTSSPSIEASAPPESEGPDAGVRPTSPEVAQGLTAILASSGAEGYTEPQVSCLADLLVASDLDNATLRTIADSDGNLTDTDALYGVAEVLSDTEAITACLVP</sequence>
<evidence type="ECO:0000256" key="1">
    <source>
        <dbReference type="SAM" id="MobiDB-lite"/>
    </source>
</evidence>
<dbReference type="EMBL" id="CP031422">
    <property type="protein sequence ID" value="AZS39990.1"/>
    <property type="molecule type" value="Genomic_DNA"/>
</dbReference>
<dbReference type="InterPro" id="IPR018929">
    <property type="entry name" value="DUF2510"/>
</dbReference>
<feature type="transmembrane region" description="Helical" evidence="2">
    <location>
        <begin position="215"/>
        <end position="239"/>
    </location>
</feature>
<dbReference type="Pfam" id="PF10708">
    <property type="entry name" value="DUF2510"/>
    <property type="match status" value="1"/>
</dbReference>
<feature type="compositionally biased region" description="Low complexity" evidence="1">
    <location>
        <begin position="252"/>
        <end position="271"/>
    </location>
</feature>
<proteinExistence type="predicted"/>
<organism evidence="4 5">
    <name type="scientific">Microbacterium oxydans</name>
    <dbReference type="NCBI Taxonomy" id="82380"/>
    <lineage>
        <taxon>Bacteria</taxon>
        <taxon>Bacillati</taxon>
        <taxon>Actinomycetota</taxon>
        <taxon>Actinomycetes</taxon>
        <taxon>Micrococcales</taxon>
        <taxon>Microbacteriaceae</taxon>
        <taxon>Microbacterium</taxon>
    </lineage>
</organism>
<feature type="region of interest" description="Disordered" evidence="1">
    <location>
        <begin position="252"/>
        <end position="275"/>
    </location>
</feature>
<gene>
    <name evidence="4" type="ORF">CVS54_01308</name>
</gene>
<evidence type="ECO:0000313" key="4">
    <source>
        <dbReference type="EMBL" id="AZS39990.1"/>
    </source>
</evidence>
<accession>A0A3S9WIU6</accession>
<keyword evidence="2" id="KW-0812">Transmembrane</keyword>